<gene>
    <name evidence="1" type="ORF">WRSd3_02080</name>
</gene>
<organism evidence="1 2">
    <name type="scientific">Shigella dysenteriae WRSd3</name>
    <dbReference type="NCBI Taxonomy" id="1401327"/>
    <lineage>
        <taxon>Bacteria</taxon>
        <taxon>Pseudomonadati</taxon>
        <taxon>Pseudomonadota</taxon>
        <taxon>Gammaproteobacteria</taxon>
        <taxon>Enterobacterales</taxon>
        <taxon>Enterobacteriaceae</taxon>
        <taxon>Shigella</taxon>
    </lineage>
</organism>
<name>A0A090NHK3_SHIDY</name>
<evidence type="ECO:0000313" key="2">
    <source>
        <dbReference type="Proteomes" id="UP000017944"/>
    </source>
</evidence>
<dbReference type="EMBL" id="AXUT01000158">
    <property type="protein sequence ID" value="ESU79494.1"/>
    <property type="molecule type" value="Genomic_DNA"/>
</dbReference>
<sequence>MRKTAKAMRKSEKLAEDRVSVWLTAVMHYSRMQRKARSIPVSSLWFQGYGTLAGINAYVFSEGNRQSGKFAWNRRRLSMM</sequence>
<dbReference type="Proteomes" id="UP000017944">
    <property type="component" value="Unassembled WGS sequence"/>
</dbReference>
<protein>
    <submittedName>
        <fullName evidence="1">Uncharacterized protein</fullName>
    </submittedName>
</protein>
<reference evidence="1 2" key="1">
    <citation type="submission" date="2013-10" db="EMBL/GenBank/DDBJ databases">
        <title>Draft genomes and the virulence plasmids of Sd1617 vaccine constructs: WRSd3 and WRSd5.</title>
        <authorList>
            <person name="Aksomboon Vongsawan A."/>
            <person name="Venkatesan M.M."/>
            <person name="Vaisvil B."/>
            <person name="Emel G."/>
            <person name="Kepatral V."/>
            <person name="Sethabutr O."/>
            <person name="Serichantalergs O."/>
            <person name="Mason C."/>
        </authorList>
    </citation>
    <scope>NUCLEOTIDE SEQUENCE [LARGE SCALE GENOMIC DNA]</scope>
    <source>
        <strain evidence="1 2">WRSd3</strain>
    </source>
</reference>
<dbReference type="AlphaFoldDB" id="A0A090NHK3"/>
<proteinExistence type="predicted"/>
<evidence type="ECO:0000313" key="1">
    <source>
        <dbReference type="EMBL" id="ESU79494.1"/>
    </source>
</evidence>
<accession>A0A090NHK3</accession>
<comment type="caution">
    <text evidence="1">The sequence shown here is derived from an EMBL/GenBank/DDBJ whole genome shotgun (WGS) entry which is preliminary data.</text>
</comment>